<evidence type="ECO:0000313" key="2">
    <source>
        <dbReference type="Proteomes" id="UP000254620"/>
    </source>
</evidence>
<evidence type="ECO:0000313" key="1">
    <source>
        <dbReference type="EMBL" id="SUV40908.1"/>
    </source>
</evidence>
<dbReference type="EMBL" id="UFSW01000003">
    <property type="protein sequence ID" value="SUV40908.1"/>
    <property type="molecule type" value="Genomic_DNA"/>
</dbReference>
<gene>
    <name evidence="1" type="ORF">NCTC10926_02968</name>
</gene>
<accession>A0A0F5EX80</accession>
<sequence>MKKLQRLPLAVLISIGLYGIPTESFAACTASGNTITIDTQPCEISATSPTPAINTSQTVTVTSSTDKSTQAQIRVNADLSGNGNALILDSPLGLRYTTQIGYSNAVNIQSDGTAILYNGSELRANSDGINIKNGSAVKGTNYSIQAPNLAKNNMKITVDNSTVEGNIAIKEFEKSGHQIEVKGESTLKGDIDLHPKSWTK</sequence>
<name>A0A0F5EX80_AVIPA</name>
<dbReference type="RefSeq" id="WP_046098529.1">
    <property type="nucleotide sequence ID" value="NZ_LAEN01000053.1"/>
</dbReference>
<protein>
    <submittedName>
        <fullName evidence="1">Uncharacterized protein</fullName>
    </submittedName>
</protein>
<dbReference type="Proteomes" id="UP000254620">
    <property type="component" value="Unassembled WGS sequence"/>
</dbReference>
<organism evidence="1 2">
    <name type="scientific">Avibacterium paragallinarum</name>
    <name type="common">Haemophilus gallinarum</name>
    <dbReference type="NCBI Taxonomy" id="728"/>
    <lineage>
        <taxon>Bacteria</taxon>
        <taxon>Pseudomonadati</taxon>
        <taxon>Pseudomonadota</taxon>
        <taxon>Gammaproteobacteria</taxon>
        <taxon>Pasteurellales</taxon>
        <taxon>Pasteurellaceae</taxon>
        <taxon>Avibacterium</taxon>
    </lineage>
</organism>
<dbReference type="AlphaFoldDB" id="A0A0F5EX80"/>
<reference evidence="1 2" key="1">
    <citation type="submission" date="2018-06" db="EMBL/GenBank/DDBJ databases">
        <authorList>
            <consortium name="Pathogen Informatics"/>
            <person name="Doyle S."/>
        </authorList>
    </citation>
    <scope>NUCLEOTIDE SEQUENCE [LARGE SCALE GENOMIC DNA]</scope>
    <source>
        <strain evidence="1 2">NCTC10926</strain>
    </source>
</reference>
<proteinExistence type="predicted"/>